<dbReference type="Proteomes" id="UP000320513">
    <property type="component" value="Unassembled WGS sequence"/>
</dbReference>
<dbReference type="Pfam" id="PF00456">
    <property type="entry name" value="Transketolase_N"/>
    <property type="match status" value="1"/>
</dbReference>
<evidence type="ECO:0000259" key="4">
    <source>
        <dbReference type="Pfam" id="PF00456"/>
    </source>
</evidence>
<name>A0A557XT92_9MYCO</name>
<dbReference type="InterPro" id="IPR029061">
    <property type="entry name" value="THDP-binding"/>
</dbReference>
<evidence type="ECO:0000313" key="5">
    <source>
        <dbReference type="EMBL" id="TVS89189.1"/>
    </source>
</evidence>
<dbReference type="SUPFAM" id="SSF52518">
    <property type="entry name" value="Thiamin diphosphate-binding fold (THDP-binding)"/>
    <property type="match status" value="1"/>
</dbReference>
<proteinExistence type="inferred from homology"/>
<comment type="cofactor">
    <cofactor evidence="1">
        <name>thiamine diphosphate</name>
        <dbReference type="ChEBI" id="CHEBI:58937"/>
    </cofactor>
</comment>
<accession>A0A557XT92</accession>
<keyword evidence="6" id="KW-1185">Reference proteome</keyword>
<feature type="domain" description="Transketolase N-terminal" evidence="4">
    <location>
        <begin position="18"/>
        <end position="271"/>
    </location>
</feature>
<evidence type="ECO:0000256" key="3">
    <source>
        <dbReference type="ARBA" id="ARBA00023052"/>
    </source>
</evidence>
<dbReference type="RefSeq" id="WP_144945762.1">
    <property type="nucleotide sequence ID" value="NZ_VMQU01000044.1"/>
</dbReference>
<dbReference type="PANTHER" id="PTHR47514:SF1">
    <property type="entry name" value="TRANSKETOLASE N-TERMINAL SECTION-RELATED"/>
    <property type="match status" value="1"/>
</dbReference>
<dbReference type="PANTHER" id="PTHR47514">
    <property type="entry name" value="TRANSKETOLASE N-TERMINAL SECTION-RELATED"/>
    <property type="match status" value="1"/>
</dbReference>
<gene>
    <name evidence="5" type="ORF">FPZ47_12365</name>
</gene>
<dbReference type="AlphaFoldDB" id="A0A557XT92"/>
<dbReference type="GO" id="GO:0000287">
    <property type="term" value="F:magnesium ion binding"/>
    <property type="evidence" value="ECO:0007669"/>
    <property type="project" value="UniProtKB-ARBA"/>
</dbReference>
<dbReference type="OrthoDB" id="9759664at2"/>
<comment type="similarity">
    <text evidence="2">Belongs to the transketolase family.</text>
</comment>
<organism evidence="5 6">
    <name type="scientific">Mycobacterium helveticum</name>
    <dbReference type="NCBI Taxonomy" id="2592811"/>
    <lineage>
        <taxon>Bacteria</taxon>
        <taxon>Bacillati</taxon>
        <taxon>Actinomycetota</taxon>
        <taxon>Actinomycetes</taxon>
        <taxon>Mycobacteriales</taxon>
        <taxon>Mycobacteriaceae</taxon>
        <taxon>Mycobacterium</taxon>
    </lineage>
</organism>
<evidence type="ECO:0000313" key="6">
    <source>
        <dbReference type="Proteomes" id="UP000320513"/>
    </source>
</evidence>
<evidence type="ECO:0000256" key="2">
    <source>
        <dbReference type="ARBA" id="ARBA00007131"/>
    </source>
</evidence>
<evidence type="ECO:0000256" key="1">
    <source>
        <dbReference type="ARBA" id="ARBA00001964"/>
    </source>
</evidence>
<reference evidence="5 6" key="1">
    <citation type="submission" date="2019-07" db="EMBL/GenBank/DDBJ databases">
        <title>New Mycobacterium species.</title>
        <authorList>
            <person name="Tortoli E."/>
            <person name="Ghielmetti G."/>
            <person name="Friedel U."/>
            <person name="Trovato A."/>
        </authorList>
    </citation>
    <scope>NUCLEOTIDE SEQUENCE [LARGE SCALE GENOMIC DNA]</scope>
    <source>
        <strain evidence="5 6">16-83</strain>
    </source>
</reference>
<sequence>MADLCARQCGAAELAFIARRLRLHAVAAARGKGEGYIGQALQSAELFAVLYFHEMHWSPTALDDESRDRLLLSVGHYALSHYCAMAEHGLLSRAQLETYGADGSPLTLGAEPGDVPGVEFAGGSLGHGLGVAGGLAWGLRHLGNPARVFNYMSDGETQEGSTWEAAMFAGDRNLANLTCVVDVNRTQADGELVLEVEPLAEKFRAFGWWAADVDGNDIDALLDVFAKARNDGGDRPRAVIAHTRLAHGAASLQARRNAHFVRIPADQWSAVQREIEAGL</sequence>
<comment type="caution">
    <text evidence="5">The sequence shown here is derived from an EMBL/GenBank/DDBJ whole genome shotgun (WGS) entry which is preliminary data.</text>
</comment>
<dbReference type="InterPro" id="IPR005474">
    <property type="entry name" value="Transketolase_N"/>
</dbReference>
<dbReference type="EMBL" id="VMQU01000044">
    <property type="protein sequence ID" value="TVS89189.1"/>
    <property type="molecule type" value="Genomic_DNA"/>
</dbReference>
<dbReference type="Gene3D" id="3.40.50.970">
    <property type="match status" value="1"/>
</dbReference>
<keyword evidence="3" id="KW-0786">Thiamine pyrophosphate</keyword>
<protein>
    <submittedName>
        <fullName evidence="5">Transketolase</fullName>
    </submittedName>
</protein>